<dbReference type="EMBL" id="DVFJ01000015">
    <property type="protein sequence ID" value="HIQ71609.1"/>
    <property type="molecule type" value="Genomic_DNA"/>
</dbReference>
<proteinExistence type="predicted"/>
<evidence type="ECO:0000313" key="1">
    <source>
        <dbReference type="EMBL" id="HIQ71609.1"/>
    </source>
</evidence>
<dbReference type="Proteomes" id="UP000886887">
    <property type="component" value="Unassembled WGS sequence"/>
</dbReference>
<organism evidence="1 2">
    <name type="scientific">Candidatus Onthenecus intestinigallinarum</name>
    <dbReference type="NCBI Taxonomy" id="2840875"/>
    <lineage>
        <taxon>Bacteria</taxon>
        <taxon>Bacillati</taxon>
        <taxon>Bacillota</taxon>
        <taxon>Clostridia</taxon>
        <taxon>Eubacteriales</taxon>
        <taxon>Candidatus Onthenecus</taxon>
    </lineage>
</organism>
<accession>A0A9D0Z9H0</accession>
<reference evidence="1" key="2">
    <citation type="journal article" date="2021" name="PeerJ">
        <title>Extensive microbial diversity within the chicken gut microbiome revealed by metagenomics and culture.</title>
        <authorList>
            <person name="Gilroy R."/>
            <person name="Ravi A."/>
            <person name="Getino M."/>
            <person name="Pursley I."/>
            <person name="Horton D.L."/>
            <person name="Alikhan N.F."/>
            <person name="Baker D."/>
            <person name="Gharbi K."/>
            <person name="Hall N."/>
            <person name="Watson M."/>
            <person name="Adriaenssens E.M."/>
            <person name="Foster-Nyarko E."/>
            <person name="Jarju S."/>
            <person name="Secka A."/>
            <person name="Antonio M."/>
            <person name="Oren A."/>
            <person name="Chaudhuri R.R."/>
            <person name="La Ragione R."/>
            <person name="Hildebrand F."/>
            <person name="Pallen M.J."/>
        </authorList>
    </citation>
    <scope>NUCLEOTIDE SEQUENCE</scope>
    <source>
        <strain evidence="1">ChiSxjej2B14-6234</strain>
    </source>
</reference>
<sequence>MLLILCAGTALADGQATITRQLAQTYDYGDVFFTYYFAEVQNTGDAPIVLDGGKLELYNAEGGTIYSAQVYNCYPSVLGPGEIGYVREYTNMDTPDAVASYRFDLSASPASTGSVSYLTCESSFEQKTLYEDQTSTTITARLTNPQQETVRGIMTVYALYDASGNILFVDTLSATYLGLPAGSTVELSTVVDGEIEATWNAQGVAPASAKAIAYVILD</sequence>
<name>A0A9D0Z9H0_9FIRM</name>
<protein>
    <submittedName>
        <fullName evidence="1">Uncharacterized protein</fullName>
    </submittedName>
</protein>
<gene>
    <name evidence="1" type="ORF">IAB73_05305</name>
</gene>
<dbReference type="AlphaFoldDB" id="A0A9D0Z9H0"/>
<reference evidence="1" key="1">
    <citation type="submission" date="2020-10" db="EMBL/GenBank/DDBJ databases">
        <authorList>
            <person name="Gilroy R."/>
        </authorList>
    </citation>
    <scope>NUCLEOTIDE SEQUENCE</scope>
    <source>
        <strain evidence="1">ChiSxjej2B14-6234</strain>
    </source>
</reference>
<evidence type="ECO:0000313" key="2">
    <source>
        <dbReference type="Proteomes" id="UP000886887"/>
    </source>
</evidence>
<comment type="caution">
    <text evidence="1">The sequence shown here is derived from an EMBL/GenBank/DDBJ whole genome shotgun (WGS) entry which is preliminary data.</text>
</comment>